<evidence type="ECO:0000259" key="1">
    <source>
        <dbReference type="PROSITE" id="PS51322"/>
    </source>
</evidence>
<keyword evidence="3" id="KW-1185">Reference proteome</keyword>
<dbReference type="AlphaFoldDB" id="A0A1R2AP69"/>
<proteinExistence type="predicted"/>
<name>A0A1R2AP69_9CILI</name>
<dbReference type="PROSITE" id="PS51322">
    <property type="entry name" value="UEV"/>
    <property type="match status" value="1"/>
</dbReference>
<protein>
    <recommendedName>
        <fullName evidence="1">UEV domain-containing protein</fullName>
    </recommendedName>
</protein>
<dbReference type="Gene3D" id="3.10.110.10">
    <property type="entry name" value="Ubiquitin Conjugating Enzyme"/>
    <property type="match status" value="1"/>
</dbReference>
<dbReference type="InterPro" id="IPR052070">
    <property type="entry name" value="ESCRT-I_UEV_domain"/>
</dbReference>
<dbReference type="InterPro" id="IPR016135">
    <property type="entry name" value="UBQ-conjugating_enzyme/RWD"/>
</dbReference>
<dbReference type="EMBL" id="MPUH01001746">
    <property type="protein sequence ID" value="OMJ66338.1"/>
    <property type="molecule type" value="Genomic_DNA"/>
</dbReference>
<dbReference type="PANTHER" id="PTHR23306">
    <property type="entry name" value="TUMOR SUSCEPTIBILITY GENE 101 PROTEIN-RELATED"/>
    <property type="match status" value="1"/>
</dbReference>
<comment type="caution">
    <text evidence="2">The sequence shown here is derived from an EMBL/GenBank/DDBJ whole genome shotgun (WGS) entry which is preliminary data.</text>
</comment>
<dbReference type="GO" id="GO:0043130">
    <property type="term" value="F:ubiquitin binding"/>
    <property type="evidence" value="ECO:0007669"/>
    <property type="project" value="TreeGrafter"/>
</dbReference>
<dbReference type="InterPro" id="IPR008883">
    <property type="entry name" value="UEV_N"/>
</dbReference>
<reference evidence="2 3" key="1">
    <citation type="submission" date="2016-11" db="EMBL/GenBank/DDBJ databases">
        <title>The macronuclear genome of Stentor coeruleus: a giant cell with tiny introns.</title>
        <authorList>
            <person name="Slabodnick M."/>
            <person name="Ruby J.G."/>
            <person name="Reiff S.B."/>
            <person name="Swart E.C."/>
            <person name="Gosai S."/>
            <person name="Prabakaran S."/>
            <person name="Witkowska E."/>
            <person name="Larue G.E."/>
            <person name="Fisher S."/>
            <person name="Freeman R.M."/>
            <person name="Gunawardena J."/>
            <person name="Chu W."/>
            <person name="Stover N.A."/>
            <person name="Gregory B.D."/>
            <person name="Nowacki M."/>
            <person name="Derisi J."/>
            <person name="Roy S.W."/>
            <person name="Marshall W.F."/>
            <person name="Sood P."/>
        </authorList>
    </citation>
    <scope>NUCLEOTIDE SEQUENCE [LARGE SCALE GENOMIC DNA]</scope>
    <source>
        <strain evidence="2">WM001</strain>
    </source>
</reference>
<organism evidence="2 3">
    <name type="scientific">Stentor coeruleus</name>
    <dbReference type="NCBI Taxonomy" id="5963"/>
    <lineage>
        <taxon>Eukaryota</taxon>
        <taxon>Sar</taxon>
        <taxon>Alveolata</taxon>
        <taxon>Ciliophora</taxon>
        <taxon>Postciliodesmatophora</taxon>
        <taxon>Heterotrichea</taxon>
        <taxon>Heterotrichida</taxon>
        <taxon>Stentoridae</taxon>
        <taxon>Stentor</taxon>
    </lineage>
</organism>
<dbReference type="GO" id="GO:0000813">
    <property type="term" value="C:ESCRT I complex"/>
    <property type="evidence" value="ECO:0007669"/>
    <property type="project" value="TreeGrafter"/>
</dbReference>
<dbReference type="Proteomes" id="UP000187209">
    <property type="component" value="Unassembled WGS sequence"/>
</dbReference>
<dbReference type="OrthoDB" id="5963554at2759"/>
<evidence type="ECO:0000313" key="3">
    <source>
        <dbReference type="Proteomes" id="UP000187209"/>
    </source>
</evidence>
<accession>A0A1R2AP69</accession>
<dbReference type="GO" id="GO:0008333">
    <property type="term" value="P:endosome to lysosome transport"/>
    <property type="evidence" value="ECO:0007669"/>
    <property type="project" value="TreeGrafter"/>
</dbReference>
<feature type="domain" description="UEV" evidence="1">
    <location>
        <begin position="3"/>
        <end position="145"/>
    </location>
</feature>
<dbReference type="PANTHER" id="PTHR23306:SF3">
    <property type="entry name" value="TUMOR SUPPRESSOR PROTEIN 101"/>
    <property type="match status" value="1"/>
</dbReference>
<sequence length="242" mass="27782">MEGEVEKWILHSNYKVELRPRIKVDLLANLRNFPSLRLNLLTMNEQGDVYKIIAFEGCLPVVYMNCSYNVPISCAIPPRYPFQAPSIYVKNPQNTSIQPSSYVDPDGLVKHPSITYWDPKKSSLGNLIRDIVQAFGQHFPIASSPVPNPMPIRTNYPNLFLGGPEKKGNLRIELGNPLHRPYFEIEAHERVIEGNIERACTQASHLIDDPTRFFVELKQNYYDLFLLNRKKEKFVLILSKLG</sequence>
<dbReference type="CDD" id="cd11685">
    <property type="entry name" value="UEV_TSG101-like"/>
    <property type="match status" value="1"/>
</dbReference>
<dbReference type="Pfam" id="PF05743">
    <property type="entry name" value="UEV"/>
    <property type="match status" value="1"/>
</dbReference>
<dbReference type="GO" id="GO:0015031">
    <property type="term" value="P:protein transport"/>
    <property type="evidence" value="ECO:0007669"/>
    <property type="project" value="InterPro"/>
</dbReference>
<dbReference type="SUPFAM" id="SSF54495">
    <property type="entry name" value="UBC-like"/>
    <property type="match status" value="1"/>
</dbReference>
<gene>
    <name evidence="2" type="ORF">SteCoe_36845</name>
</gene>
<evidence type="ECO:0000313" key="2">
    <source>
        <dbReference type="EMBL" id="OMJ66338.1"/>
    </source>
</evidence>